<reference evidence="1" key="1">
    <citation type="submission" date="2024-02" db="EMBL/GenBank/DDBJ databases">
        <title>Metagenome Assembled Genome of Zalaria obscura JY119.</title>
        <authorList>
            <person name="Vighnesh L."/>
            <person name="Jagadeeshwari U."/>
            <person name="Venkata Ramana C."/>
            <person name="Sasikala C."/>
        </authorList>
    </citation>
    <scope>NUCLEOTIDE SEQUENCE</scope>
    <source>
        <strain evidence="1">JY119</strain>
    </source>
</reference>
<keyword evidence="2" id="KW-1185">Reference proteome</keyword>
<dbReference type="EMBL" id="JAMKPW020000007">
    <property type="protein sequence ID" value="KAK8216866.1"/>
    <property type="molecule type" value="Genomic_DNA"/>
</dbReference>
<evidence type="ECO:0000313" key="2">
    <source>
        <dbReference type="Proteomes" id="UP001320706"/>
    </source>
</evidence>
<accession>A0ACC3SJG2</accession>
<evidence type="ECO:0000313" key="1">
    <source>
        <dbReference type="EMBL" id="KAK8216866.1"/>
    </source>
</evidence>
<proteinExistence type="predicted"/>
<comment type="caution">
    <text evidence="1">The sequence shown here is derived from an EMBL/GenBank/DDBJ whole genome shotgun (WGS) entry which is preliminary data.</text>
</comment>
<sequence length="289" mass="32737">MASPPVSNAAHSDDWRKTVAPSGMCKACQSTKVTTRCRLLSLPPELRRCIWEMVLDGESCDIEPNYEDQPVFAELMDVCMQIRQEAMVFVLRSTRLRIEVYVHGTAKRQFERFLNSLNVECRRALSANTDAKLVLYIGNCEPRDLCTFRTWPTRDIQVTVLDGLRLSHRRPTPGRICGAEDTCNKAIEALSRLHTGCTSGSKAMANPNYGERTRETEPWVICDAREVCIRTCVLQASWSFFWFCRRCRLSVNSQSRSLLILVRVIYAYTVCLVPAGTYRGSDTGLGFDS</sequence>
<organism evidence="1 2">
    <name type="scientific">Zalaria obscura</name>
    <dbReference type="NCBI Taxonomy" id="2024903"/>
    <lineage>
        <taxon>Eukaryota</taxon>
        <taxon>Fungi</taxon>
        <taxon>Dikarya</taxon>
        <taxon>Ascomycota</taxon>
        <taxon>Pezizomycotina</taxon>
        <taxon>Dothideomycetes</taxon>
        <taxon>Dothideomycetidae</taxon>
        <taxon>Dothideales</taxon>
        <taxon>Zalariaceae</taxon>
        <taxon>Zalaria</taxon>
    </lineage>
</organism>
<name>A0ACC3SJG2_9PEZI</name>
<protein>
    <submittedName>
        <fullName evidence="1">Uncharacterized protein</fullName>
    </submittedName>
</protein>
<dbReference type="Proteomes" id="UP001320706">
    <property type="component" value="Unassembled WGS sequence"/>
</dbReference>
<gene>
    <name evidence="1" type="ORF">M8818_001829</name>
</gene>